<comment type="caution">
    <text evidence="2">The sequence shown here is derived from an EMBL/GenBank/DDBJ whole genome shotgun (WGS) entry which is preliminary data.</text>
</comment>
<proteinExistence type="predicted"/>
<dbReference type="Proteomes" id="UP001590951">
    <property type="component" value="Unassembled WGS sequence"/>
</dbReference>
<protein>
    <submittedName>
        <fullName evidence="2">Uncharacterized protein</fullName>
    </submittedName>
</protein>
<feature type="compositionally biased region" description="Low complexity" evidence="1">
    <location>
        <begin position="38"/>
        <end position="55"/>
    </location>
</feature>
<organism evidence="2 3">
    <name type="scientific">Lepraria finkii</name>
    <dbReference type="NCBI Taxonomy" id="1340010"/>
    <lineage>
        <taxon>Eukaryota</taxon>
        <taxon>Fungi</taxon>
        <taxon>Dikarya</taxon>
        <taxon>Ascomycota</taxon>
        <taxon>Pezizomycotina</taxon>
        <taxon>Lecanoromycetes</taxon>
        <taxon>OSLEUM clade</taxon>
        <taxon>Lecanoromycetidae</taxon>
        <taxon>Lecanorales</taxon>
        <taxon>Lecanorineae</taxon>
        <taxon>Stereocaulaceae</taxon>
        <taxon>Lepraria</taxon>
    </lineage>
</organism>
<feature type="compositionally biased region" description="Acidic residues" evidence="1">
    <location>
        <begin position="25"/>
        <end position="37"/>
    </location>
</feature>
<dbReference type="EMBL" id="JBHFEH010000012">
    <property type="protein sequence ID" value="KAL2055287.1"/>
    <property type="molecule type" value="Genomic_DNA"/>
</dbReference>
<accession>A0ABR4BBP8</accession>
<name>A0ABR4BBP8_9LECA</name>
<feature type="region of interest" description="Disordered" evidence="1">
    <location>
        <begin position="196"/>
        <end position="215"/>
    </location>
</feature>
<gene>
    <name evidence="2" type="ORF">ABVK25_004625</name>
</gene>
<reference evidence="2 3" key="1">
    <citation type="submission" date="2024-09" db="EMBL/GenBank/DDBJ databases">
        <title>Rethinking Asexuality: The Enigmatic Case of Functional Sexual Genes in Lepraria (Stereocaulaceae).</title>
        <authorList>
            <person name="Doellman M."/>
            <person name="Sun Y."/>
            <person name="Barcenas-Pena A."/>
            <person name="Lumbsch H.T."/>
            <person name="Grewe F."/>
        </authorList>
    </citation>
    <scope>NUCLEOTIDE SEQUENCE [LARGE SCALE GENOMIC DNA]</scope>
    <source>
        <strain evidence="2 3">Grewe 0041</strain>
    </source>
</reference>
<feature type="region of interest" description="Disordered" evidence="1">
    <location>
        <begin position="18"/>
        <end position="55"/>
    </location>
</feature>
<dbReference type="PANTHER" id="PTHR35391:SF7">
    <property type="entry name" value="C2H2-TYPE DOMAIN-CONTAINING PROTEIN"/>
    <property type="match status" value="1"/>
</dbReference>
<keyword evidence="3" id="KW-1185">Reference proteome</keyword>
<sequence>MIILSGTRIQQTWTSSDDLTSLDFSGDEDSSDEEDNGDNVQTPSSSSESPGPTTESELLYRSVLEAITSLLKLSMFIRRSTRGNKFVKSSTAQKYETQYDIIHVRDRYPHAAGNPVLIERLGMANAQRRQRLSYKKRHREKLAIPAYSETETPYFSQRPLSNSVIDMQQQGLTEEEEMSSSVQTVERKDISTLLSSTKASTFYQPNESDPAATET</sequence>
<evidence type="ECO:0000313" key="2">
    <source>
        <dbReference type="EMBL" id="KAL2055287.1"/>
    </source>
</evidence>
<dbReference type="PANTHER" id="PTHR35391">
    <property type="entry name" value="C2H2-TYPE DOMAIN-CONTAINING PROTEIN-RELATED"/>
    <property type="match status" value="1"/>
</dbReference>
<feature type="compositionally biased region" description="Polar residues" evidence="1">
    <location>
        <begin position="196"/>
        <end position="207"/>
    </location>
</feature>
<feature type="region of interest" description="Disordered" evidence="1">
    <location>
        <begin position="166"/>
        <end position="186"/>
    </location>
</feature>
<evidence type="ECO:0000256" key="1">
    <source>
        <dbReference type="SAM" id="MobiDB-lite"/>
    </source>
</evidence>
<evidence type="ECO:0000313" key="3">
    <source>
        <dbReference type="Proteomes" id="UP001590951"/>
    </source>
</evidence>